<dbReference type="SMART" id="SM00360">
    <property type="entry name" value="RRM"/>
    <property type="match status" value="3"/>
</dbReference>
<dbReference type="AlphaFoldDB" id="A0A0A1TVE7"/>
<organism evidence="4 5">
    <name type="scientific">Entamoeba invadens IP1</name>
    <dbReference type="NCBI Taxonomy" id="370355"/>
    <lineage>
        <taxon>Eukaryota</taxon>
        <taxon>Amoebozoa</taxon>
        <taxon>Evosea</taxon>
        <taxon>Archamoebae</taxon>
        <taxon>Mastigamoebida</taxon>
        <taxon>Entamoebidae</taxon>
        <taxon>Entamoeba</taxon>
    </lineage>
</organism>
<keyword evidence="1 2" id="KW-0694">RNA-binding</keyword>
<name>A0A0A1TVE7_ENTIV</name>
<feature type="domain" description="RRM" evidence="3">
    <location>
        <begin position="38"/>
        <end position="111"/>
    </location>
</feature>
<protein>
    <submittedName>
        <fullName evidence="4">RNA-binding protein, putative</fullName>
    </submittedName>
</protein>
<feature type="domain" description="RRM" evidence="3">
    <location>
        <begin position="121"/>
        <end position="194"/>
    </location>
</feature>
<dbReference type="SUPFAM" id="SSF54928">
    <property type="entry name" value="RNA-binding domain, RBD"/>
    <property type="match status" value="1"/>
</dbReference>
<evidence type="ECO:0000256" key="2">
    <source>
        <dbReference type="PROSITE-ProRule" id="PRU00176"/>
    </source>
</evidence>
<evidence type="ECO:0000259" key="3">
    <source>
        <dbReference type="PROSITE" id="PS50102"/>
    </source>
</evidence>
<dbReference type="VEuPathDB" id="AmoebaDB:EIN_066060"/>
<proteinExistence type="predicted"/>
<dbReference type="Gene3D" id="3.30.70.330">
    <property type="match status" value="2"/>
</dbReference>
<dbReference type="InterPro" id="IPR000504">
    <property type="entry name" value="RRM_dom"/>
</dbReference>
<dbReference type="InterPro" id="IPR012677">
    <property type="entry name" value="Nucleotide-bd_a/b_plait_sf"/>
</dbReference>
<dbReference type="OrthoDB" id="417481at2759"/>
<dbReference type="RefSeq" id="XP_004183667.1">
    <property type="nucleotide sequence ID" value="XM_004183619.1"/>
</dbReference>
<dbReference type="OMA" id="CINGKKM"/>
<dbReference type="PANTHER" id="PTHR23189">
    <property type="entry name" value="RNA RECOGNITION MOTIF-CONTAINING"/>
    <property type="match status" value="1"/>
</dbReference>
<dbReference type="InterPro" id="IPR035979">
    <property type="entry name" value="RBD_domain_sf"/>
</dbReference>
<evidence type="ECO:0000256" key="1">
    <source>
        <dbReference type="ARBA" id="ARBA00022884"/>
    </source>
</evidence>
<dbReference type="Pfam" id="PF00076">
    <property type="entry name" value="RRM_1"/>
    <property type="match status" value="2"/>
</dbReference>
<sequence length="381" mass="43521">MYKTGRVPMNLLSSEDVKAAKSDLESLYHFQYGEHPSRVLYVKNIPSDFDRAEVEEIFQQYGDVKGVYWKTVSCGFIFVTYYDIRASRSAAKYINGRKYKGHQLEITFGIPNDVPWTDNHATLVVFNAEYTFSVEDLKSAFGEFGEMKEIREAPSKKQHKFIEYFDSRSAEAALKKMDGVCINGKKMKVENSKPNNTKYMVINSIGKALQLPSDIPAFPAPPQMVDLIDDYIGQAGRGWMEFVEVGNPVLNKKEEKSQTEKIGKESFEKKNIRFDDDGNVIDDGCNTLIVKNISRRCTEQNFVRKVENAISTFYKEVFLFREASSQTGVVIVSNVSAIKPLYDAFNDKTVDKSQEVHCEVFYAHFQDEDFVQLLENMLVSN</sequence>
<dbReference type="Proteomes" id="UP000014680">
    <property type="component" value="Unassembled WGS sequence"/>
</dbReference>
<keyword evidence="5" id="KW-1185">Reference proteome</keyword>
<dbReference type="PROSITE" id="PS50102">
    <property type="entry name" value="RRM"/>
    <property type="match status" value="2"/>
</dbReference>
<dbReference type="EMBL" id="KB207140">
    <property type="protein sequence ID" value="ELP84321.1"/>
    <property type="molecule type" value="Genomic_DNA"/>
</dbReference>
<gene>
    <name evidence="4" type="ORF">EIN_066060</name>
</gene>
<evidence type="ECO:0000313" key="4">
    <source>
        <dbReference type="EMBL" id="ELP84321.1"/>
    </source>
</evidence>
<dbReference type="GeneID" id="14883276"/>
<dbReference type="KEGG" id="eiv:EIN_066060"/>
<reference evidence="4 5" key="1">
    <citation type="submission" date="2012-10" db="EMBL/GenBank/DDBJ databases">
        <authorList>
            <person name="Zafar N."/>
            <person name="Inman J."/>
            <person name="Hall N."/>
            <person name="Lorenzi H."/>
            <person name="Caler E."/>
        </authorList>
    </citation>
    <scope>NUCLEOTIDE SEQUENCE [LARGE SCALE GENOMIC DNA]</scope>
    <source>
        <strain evidence="4 5">IP1</strain>
    </source>
</reference>
<dbReference type="GO" id="GO:0003723">
    <property type="term" value="F:RNA binding"/>
    <property type="evidence" value="ECO:0007669"/>
    <property type="project" value="UniProtKB-UniRule"/>
</dbReference>
<evidence type="ECO:0000313" key="5">
    <source>
        <dbReference type="Proteomes" id="UP000014680"/>
    </source>
</evidence>
<accession>A0A0A1TVE7</accession>